<proteinExistence type="predicted"/>
<sequence>MRFSQPLAELGNAARLWTPGVCHRCIPVIIAHHAHFARLPHTVFCQKFANS</sequence>
<comment type="caution">
    <text evidence="1">The sequence shown here is derived from an EMBL/GenBank/DDBJ whole genome shotgun (WGS) entry which is preliminary data.</text>
</comment>
<gene>
    <name evidence="1" type="ORF">BIFCAT_01437</name>
</gene>
<dbReference type="EMBL" id="ABXY01000020">
    <property type="protein sequence ID" value="EEB21167.1"/>
    <property type="molecule type" value="Genomic_DNA"/>
</dbReference>
<evidence type="ECO:0000313" key="1">
    <source>
        <dbReference type="EMBL" id="EEB21167.1"/>
    </source>
</evidence>
<dbReference type="Proteomes" id="UP000003882">
    <property type="component" value="Unassembled WGS sequence"/>
</dbReference>
<dbReference type="AlphaFoldDB" id="B6XW48"/>
<evidence type="ECO:0000313" key="2">
    <source>
        <dbReference type="Proteomes" id="UP000003882"/>
    </source>
</evidence>
<reference evidence="1 2" key="1">
    <citation type="submission" date="2008-10" db="EMBL/GenBank/DDBJ databases">
        <title>Draft genome sequence of Bifidobacterium catenulatum (DSM 16992).</title>
        <authorList>
            <person name="Sudarsanam P."/>
            <person name="Ley R."/>
            <person name="Guruge J."/>
            <person name="Turnbaugh P.J."/>
            <person name="Mahowald M."/>
            <person name="Liep D."/>
            <person name="Gordon J."/>
        </authorList>
    </citation>
    <scope>NUCLEOTIDE SEQUENCE [LARGE SCALE GENOMIC DNA]</scope>
    <source>
        <strain evidence="1 2">DSM 16992</strain>
    </source>
</reference>
<protein>
    <submittedName>
        <fullName evidence="1">Uncharacterized protein</fullName>
    </submittedName>
</protein>
<accession>B6XW48</accession>
<reference evidence="1 2" key="2">
    <citation type="submission" date="2008-10" db="EMBL/GenBank/DDBJ databases">
        <authorList>
            <person name="Fulton L."/>
            <person name="Clifton S."/>
            <person name="Fulton B."/>
            <person name="Xu J."/>
            <person name="Minx P."/>
            <person name="Pepin K.H."/>
            <person name="Johnson M."/>
            <person name="Bhonagiri V."/>
            <person name="Nash W.E."/>
            <person name="Mardis E.R."/>
            <person name="Wilson R.K."/>
        </authorList>
    </citation>
    <scope>NUCLEOTIDE SEQUENCE [LARGE SCALE GENOMIC DNA]</scope>
    <source>
        <strain evidence="1 2">DSM 16992</strain>
    </source>
</reference>
<name>B6XW48_9BIFI</name>
<organism evidence="1 2">
    <name type="scientific">Bifidobacterium catenulatum DSM 16992 = JCM 1194 = LMG 11043</name>
    <dbReference type="NCBI Taxonomy" id="566552"/>
    <lineage>
        <taxon>Bacteria</taxon>
        <taxon>Bacillati</taxon>
        <taxon>Actinomycetota</taxon>
        <taxon>Actinomycetes</taxon>
        <taxon>Bifidobacteriales</taxon>
        <taxon>Bifidobacteriaceae</taxon>
        <taxon>Bifidobacterium</taxon>
    </lineage>
</organism>